<dbReference type="AlphaFoldDB" id="A0A2W0EUU3"/>
<evidence type="ECO:0000313" key="2">
    <source>
        <dbReference type="Proteomes" id="UP000247437"/>
    </source>
</evidence>
<gene>
    <name evidence="1" type="ORF">CRX42_15300</name>
</gene>
<reference evidence="1 2" key="1">
    <citation type="journal article" date="2018" name="Appl. Microbiol. Biotechnol.">
        <title>Characterization of the caprolactam degradation pathway in Pseudomonas jessenii using mass spectrometry-based proteomics.</title>
        <authorList>
            <person name="Otzen M."/>
            <person name="Palacio C."/>
            <person name="Janssen D.B."/>
        </authorList>
    </citation>
    <scope>NUCLEOTIDE SEQUENCE [LARGE SCALE GENOMIC DNA]</scope>
    <source>
        <strain evidence="1 2">GO3</strain>
    </source>
</reference>
<sequence>MVMILVMRIGQECLSVLDIRRRRKTGCRARELFPVGASLLAMNVNDNALIQEVRVGLDVHRERARSYRGLGTILGDSSPMHSFSPPIAGRCS</sequence>
<evidence type="ECO:0000313" key="1">
    <source>
        <dbReference type="EMBL" id="PYY69675.1"/>
    </source>
</evidence>
<organism evidence="1 2">
    <name type="scientific">Pseudomonas jessenii</name>
    <dbReference type="NCBI Taxonomy" id="77298"/>
    <lineage>
        <taxon>Bacteria</taxon>
        <taxon>Pseudomonadati</taxon>
        <taxon>Pseudomonadota</taxon>
        <taxon>Gammaproteobacteria</taxon>
        <taxon>Pseudomonadales</taxon>
        <taxon>Pseudomonadaceae</taxon>
        <taxon>Pseudomonas</taxon>
    </lineage>
</organism>
<dbReference type="EMBL" id="PDLL01000171">
    <property type="protein sequence ID" value="PYY69675.1"/>
    <property type="molecule type" value="Genomic_DNA"/>
</dbReference>
<comment type="caution">
    <text evidence="1">The sequence shown here is derived from an EMBL/GenBank/DDBJ whole genome shotgun (WGS) entry which is preliminary data.</text>
</comment>
<proteinExistence type="predicted"/>
<protein>
    <submittedName>
        <fullName evidence="1">Uncharacterized protein</fullName>
    </submittedName>
</protein>
<accession>A0A2W0EUU3</accession>
<name>A0A2W0EUU3_PSEJE</name>
<dbReference type="Proteomes" id="UP000247437">
    <property type="component" value="Unassembled WGS sequence"/>
</dbReference>